<protein>
    <recommendedName>
        <fullName evidence="1">ABC1 atypical kinase-like domain-containing protein</fullName>
    </recommendedName>
</protein>
<dbReference type="InterPro" id="IPR011009">
    <property type="entry name" value="Kinase-like_dom_sf"/>
</dbReference>
<proteinExistence type="predicted"/>
<name>A0A1G2PYP7_9BACT</name>
<dbReference type="InterPro" id="IPR004147">
    <property type="entry name" value="ABC1_dom"/>
</dbReference>
<organism evidence="2 3">
    <name type="scientific">Candidatus Terrybacteria bacterium RIFCSPLOWO2_02_42_20</name>
    <dbReference type="NCBI Taxonomy" id="1802370"/>
    <lineage>
        <taxon>Bacteria</taxon>
        <taxon>Candidatus Terryibacteriota</taxon>
    </lineage>
</organism>
<dbReference type="Pfam" id="PF03109">
    <property type="entry name" value="ABC1"/>
    <property type="match status" value="1"/>
</dbReference>
<dbReference type="STRING" id="1802370.A2Z62_00190"/>
<dbReference type="PANTHER" id="PTHR45890:SF1">
    <property type="entry name" value="AARF DOMAIN CONTAINING KINASE 2"/>
    <property type="match status" value="1"/>
</dbReference>
<feature type="domain" description="ABC1 atypical kinase-like" evidence="1">
    <location>
        <begin position="71"/>
        <end position="178"/>
    </location>
</feature>
<sequence>MVFKKAALFCERLFHILETAFKVLLKPKLTKPQRLKLFFEESGGAFIKLGQILALRRDFLPADYTLELLKLLNNMPVAPFAEIHKIFMEDIGETAGKFFQSFDENPIGSASIAQVYEAVLKNSPRGEAGGEKVAVKIRRPGIEKVFEADFLIISFLASLIDLFNFTSSLSVKEVADDFVRWR</sequence>
<comment type="caution">
    <text evidence="2">The sequence shown here is derived from an EMBL/GenBank/DDBJ whole genome shotgun (WGS) entry which is preliminary data.</text>
</comment>
<evidence type="ECO:0000259" key="1">
    <source>
        <dbReference type="Pfam" id="PF03109"/>
    </source>
</evidence>
<accession>A0A1G2PYP7</accession>
<dbReference type="EMBL" id="MHTA01000034">
    <property type="protein sequence ID" value="OHA53440.1"/>
    <property type="molecule type" value="Genomic_DNA"/>
</dbReference>
<dbReference type="AlphaFoldDB" id="A0A1G2PYP7"/>
<reference evidence="2 3" key="1">
    <citation type="journal article" date="2016" name="Nat. Commun.">
        <title>Thousands of microbial genomes shed light on interconnected biogeochemical processes in an aquifer system.</title>
        <authorList>
            <person name="Anantharaman K."/>
            <person name="Brown C.T."/>
            <person name="Hug L.A."/>
            <person name="Sharon I."/>
            <person name="Castelle C.J."/>
            <person name="Probst A.J."/>
            <person name="Thomas B.C."/>
            <person name="Singh A."/>
            <person name="Wilkins M.J."/>
            <person name="Karaoz U."/>
            <person name="Brodie E.L."/>
            <person name="Williams K.H."/>
            <person name="Hubbard S.S."/>
            <person name="Banfield J.F."/>
        </authorList>
    </citation>
    <scope>NUCLEOTIDE SEQUENCE [LARGE SCALE GENOMIC DNA]</scope>
</reference>
<evidence type="ECO:0000313" key="3">
    <source>
        <dbReference type="Proteomes" id="UP000177649"/>
    </source>
</evidence>
<dbReference type="SUPFAM" id="SSF56112">
    <property type="entry name" value="Protein kinase-like (PK-like)"/>
    <property type="match status" value="1"/>
</dbReference>
<dbReference type="PANTHER" id="PTHR45890">
    <property type="entry name" value="AARF DOMAIN CONTAINING KINASE 2 (PREDICTED)"/>
    <property type="match status" value="1"/>
</dbReference>
<evidence type="ECO:0000313" key="2">
    <source>
        <dbReference type="EMBL" id="OHA53440.1"/>
    </source>
</evidence>
<gene>
    <name evidence="2" type="ORF">A2Z62_00190</name>
</gene>
<dbReference type="InterPro" id="IPR052402">
    <property type="entry name" value="ADCK_kinase"/>
</dbReference>
<dbReference type="Proteomes" id="UP000177649">
    <property type="component" value="Unassembled WGS sequence"/>
</dbReference>